<sequence>MNPINNYPQPANRQVEVADILRCHIGDYLKRYNMPPEHYRVVYDILNCRTAYLGGHVEMCDQCGAERILYPSLSLFSGKLLKNRVFYYI</sequence>
<organism evidence="2 3">
    <name type="scientific">Desulfosarcina ovata subsp. ovata</name>
    <dbReference type="NCBI Taxonomy" id="2752305"/>
    <lineage>
        <taxon>Bacteria</taxon>
        <taxon>Pseudomonadati</taxon>
        <taxon>Thermodesulfobacteriota</taxon>
        <taxon>Desulfobacteria</taxon>
        <taxon>Desulfobacterales</taxon>
        <taxon>Desulfosarcinaceae</taxon>
        <taxon>Desulfosarcina</taxon>
    </lineage>
</organism>
<dbReference type="Proteomes" id="UP000422108">
    <property type="component" value="Chromosome"/>
</dbReference>
<protein>
    <recommendedName>
        <fullName evidence="1">Transposase zinc-binding domain-containing protein</fullName>
    </recommendedName>
</protein>
<dbReference type="InterPro" id="IPR026889">
    <property type="entry name" value="Zn_Tnp"/>
</dbReference>
<dbReference type="AlphaFoldDB" id="A0A5K8ABY2"/>
<dbReference type="Pfam" id="PF14319">
    <property type="entry name" value="Zn_Tnp_IS91"/>
    <property type="match status" value="1"/>
</dbReference>
<evidence type="ECO:0000313" key="2">
    <source>
        <dbReference type="EMBL" id="BBO90016.1"/>
    </source>
</evidence>
<accession>A0A5K8ABY2</accession>
<evidence type="ECO:0000259" key="1">
    <source>
        <dbReference type="Pfam" id="PF14319"/>
    </source>
</evidence>
<feature type="domain" description="Transposase zinc-binding" evidence="1">
    <location>
        <begin position="20"/>
        <end position="72"/>
    </location>
</feature>
<reference evidence="2 3" key="1">
    <citation type="submission" date="2019-11" db="EMBL/GenBank/DDBJ databases">
        <title>Comparative genomics of hydrocarbon-degrading Desulfosarcina strains.</title>
        <authorList>
            <person name="Watanabe M."/>
            <person name="Kojima H."/>
            <person name="Fukui M."/>
        </authorList>
    </citation>
    <scope>NUCLEOTIDE SEQUENCE [LARGE SCALE GENOMIC DNA]</scope>
    <source>
        <strain evidence="3">oXyS1</strain>
    </source>
</reference>
<evidence type="ECO:0000313" key="3">
    <source>
        <dbReference type="Proteomes" id="UP000422108"/>
    </source>
</evidence>
<dbReference type="EMBL" id="AP021879">
    <property type="protein sequence ID" value="BBO90016.1"/>
    <property type="molecule type" value="Genomic_DNA"/>
</dbReference>
<dbReference type="RefSeq" id="WP_155311119.1">
    <property type="nucleotide sequence ID" value="NZ_AP021879.1"/>
</dbReference>
<proteinExistence type="predicted"/>
<gene>
    <name evidence="2" type="ORF">DSCOOX_31960</name>
</gene>
<keyword evidence="3" id="KW-1185">Reference proteome</keyword>
<name>A0A5K8ABY2_9BACT</name>